<comment type="caution">
    <text evidence="3">The sequence shown here is derived from an EMBL/GenBank/DDBJ whole genome shotgun (WGS) entry which is preliminary data.</text>
</comment>
<dbReference type="EMBL" id="MU866221">
    <property type="protein sequence ID" value="KAK4175761.1"/>
    <property type="molecule type" value="Genomic_DNA"/>
</dbReference>
<keyword evidence="4" id="KW-1185">Reference proteome</keyword>
<feature type="compositionally biased region" description="Basic and acidic residues" evidence="1">
    <location>
        <begin position="322"/>
        <end position="334"/>
    </location>
</feature>
<evidence type="ECO:0000256" key="1">
    <source>
        <dbReference type="SAM" id="MobiDB-lite"/>
    </source>
</evidence>
<protein>
    <submittedName>
        <fullName evidence="3">Uncharacterized protein</fullName>
    </submittedName>
</protein>
<proteinExistence type="predicted"/>
<evidence type="ECO:0000313" key="3">
    <source>
        <dbReference type="EMBL" id="KAK4175761.1"/>
    </source>
</evidence>
<dbReference type="Proteomes" id="UP001302321">
    <property type="component" value="Unassembled WGS sequence"/>
</dbReference>
<feature type="compositionally biased region" description="Low complexity" evidence="1">
    <location>
        <begin position="309"/>
        <end position="321"/>
    </location>
</feature>
<name>A0AAN7A561_9PEZI</name>
<feature type="region of interest" description="Disordered" evidence="1">
    <location>
        <begin position="45"/>
        <end position="103"/>
    </location>
</feature>
<feature type="compositionally biased region" description="Polar residues" evidence="1">
    <location>
        <begin position="206"/>
        <end position="227"/>
    </location>
</feature>
<gene>
    <name evidence="3" type="ORF">QBC36DRAFT_291167</name>
</gene>
<feature type="compositionally biased region" description="Basic and acidic residues" evidence="1">
    <location>
        <begin position="281"/>
        <end position="290"/>
    </location>
</feature>
<reference evidence="3" key="1">
    <citation type="journal article" date="2023" name="Mol. Phylogenet. Evol.">
        <title>Genome-scale phylogeny and comparative genomics of the fungal order Sordariales.</title>
        <authorList>
            <person name="Hensen N."/>
            <person name="Bonometti L."/>
            <person name="Westerberg I."/>
            <person name="Brannstrom I.O."/>
            <person name="Guillou S."/>
            <person name="Cros-Aarteil S."/>
            <person name="Calhoun S."/>
            <person name="Haridas S."/>
            <person name="Kuo A."/>
            <person name="Mondo S."/>
            <person name="Pangilinan J."/>
            <person name="Riley R."/>
            <person name="LaButti K."/>
            <person name="Andreopoulos B."/>
            <person name="Lipzen A."/>
            <person name="Chen C."/>
            <person name="Yan M."/>
            <person name="Daum C."/>
            <person name="Ng V."/>
            <person name="Clum A."/>
            <person name="Steindorff A."/>
            <person name="Ohm R.A."/>
            <person name="Martin F."/>
            <person name="Silar P."/>
            <person name="Natvig D.O."/>
            <person name="Lalanne C."/>
            <person name="Gautier V."/>
            <person name="Ament-Velasquez S.L."/>
            <person name="Kruys A."/>
            <person name="Hutchinson M.I."/>
            <person name="Powell A.J."/>
            <person name="Barry K."/>
            <person name="Miller A.N."/>
            <person name="Grigoriev I.V."/>
            <person name="Debuchy R."/>
            <person name="Gladieux P."/>
            <person name="Hiltunen Thoren M."/>
            <person name="Johannesson H."/>
        </authorList>
    </citation>
    <scope>NUCLEOTIDE SEQUENCE</scope>
    <source>
        <strain evidence="3">CBS 892.96</strain>
    </source>
</reference>
<feature type="compositionally biased region" description="Basic and acidic residues" evidence="1">
    <location>
        <begin position="258"/>
        <end position="274"/>
    </location>
</feature>
<feature type="region of interest" description="Disordered" evidence="1">
    <location>
        <begin position="206"/>
        <end position="347"/>
    </location>
</feature>
<reference evidence="3" key="2">
    <citation type="submission" date="2023-05" db="EMBL/GenBank/DDBJ databases">
        <authorList>
            <consortium name="Lawrence Berkeley National Laboratory"/>
            <person name="Steindorff A."/>
            <person name="Hensen N."/>
            <person name="Bonometti L."/>
            <person name="Westerberg I."/>
            <person name="Brannstrom I.O."/>
            <person name="Guillou S."/>
            <person name="Cros-Aarteil S."/>
            <person name="Calhoun S."/>
            <person name="Haridas S."/>
            <person name="Kuo A."/>
            <person name="Mondo S."/>
            <person name="Pangilinan J."/>
            <person name="Riley R."/>
            <person name="Labutti K."/>
            <person name="Andreopoulos B."/>
            <person name="Lipzen A."/>
            <person name="Chen C."/>
            <person name="Yanf M."/>
            <person name="Daum C."/>
            <person name="Ng V."/>
            <person name="Clum A."/>
            <person name="Ohm R."/>
            <person name="Martin F."/>
            <person name="Silar P."/>
            <person name="Natvig D."/>
            <person name="Lalanne C."/>
            <person name="Gautier V."/>
            <person name="Ament-Velasquez S.L."/>
            <person name="Kruys A."/>
            <person name="Hutchinson M.I."/>
            <person name="Powell A.J."/>
            <person name="Barry K."/>
            <person name="Miller A.N."/>
            <person name="Grigoriev I.V."/>
            <person name="Debuchy R."/>
            <person name="Gladieux P."/>
            <person name="Thoren M.H."/>
            <person name="Johannesson H."/>
        </authorList>
    </citation>
    <scope>NUCLEOTIDE SEQUENCE</scope>
    <source>
        <strain evidence="3">CBS 892.96</strain>
    </source>
</reference>
<feature type="region of interest" description="Disordered" evidence="1">
    <location>
        <begin position="141"/>
        <end position="183"/>
    </location>
</feature>
<accession>A0AAN7A561</accession>
<evidence type="ECO:0000313" key="4">
    <source>
        <dbReference type="Proteomes" id="UP001302321"/>
    </source>
</evidence>
<sequence length="375" mass="41738">MGYEWNGDPTILIVVIACSVCFGWVPIITVVSIVRNCRARLRAKRGSNGTAADLESHGGRPNSAPDIPKPLQTYNPTSTKGLERSASNRTRSSMDGYDLKRVDTNSSWDPIRHSFNYDNESLWGRDGLSRHSSRHRPVNVLSHVHHNTPSPSRPSSIRSVTSSQRQQIRSRRGSRASNYDNAPTAFQINDTYYDTTPLPKVTRPVNTAAVSTSRPTSSKGSGHAPTSQQPWERQQQQPQQQPKQEHQQQPQAGRRRGHSLDVPRDSDSLPRDVPRPSTSLIRRDIGEGQDFHSQIPRAIHRSHRPPRPSSSSSSSSSSAASRRADSRRPSHNESIDNDMNLSGALPPVSLPLRRGSLHAKTFERPAWLDEEPHAI</sequence>
<feature type="compositionally biased region" description="Polar residues" evidence="1">
    <location>
        <begin position="72"/>
        <end position="93"/>
    </location>
</feature>
<evidence type="ECO:0000256" key="2">
    <source>
        <dbReference type="SAM" id="Phobius"/>
    </source>
</evidence>
<feature type="compositionally biased region" description="Low complexity" evidence="1">
    <location>
        <begin position="228"/>
        <end position="251"/>
    </location>
</feature>
<organism evidence="3 4">
    <name type="scientific">Triangularia setosa</name>
    <dbReference type="NCBI Taxonomy" id="2587417"/>
    <lineage>
        <taxon>Eukaryota</taxon>
        <taxon>Fungi</taxon>
        <taxon>Dikarya</taxon>
        <taxon>Ascomycota</taxon>
        <taxon>Pezizomycotina</taxon>
        <taxon>Sordariomycetes</taxon>
        <taxon>Sordariomycetidae</taxon>
        <taxon>Sordariales</taxon>
        <taxon>Podosporaceae</taxon>
        <taxon>Triangularia</taxon>
    </lineage>
</organism>
<keyword evidence="2" id="KW-1133">Transmembrane helix</keyword>
<keyword evidence="2" id="KW-0812">Transmembrane</keyword>
<keyword evidence="2" id="KW-0472">Membrane</keyword>
<feature type="compositionally biased region" description="Low complexity" evidence="1">
    <location>
        <begin position="149"/>
        <end position="167"/>
    </location>
</feature>
<dbReference type="AlphaFoldDB" id="A0AAN7A561"/>
<feature type="transmembrane region" description="Helical" evidence="2">
    <location>
        <begin position="12"/>
        <end position="34"/>
    </location>
</feature>